<dbReference type="NCBIfam" id="NF040941">
    <property type="entry name" value="GGGWT_bact"/>
    <property type="match status" value="1"/>
</dbReference>
<dbReference type="InterPro" id="IPR002181">
    <property type="entry name" value="Fibrinogen_a/b/g_C_dom"/>
</dbReference>
<evidence type="ECO:0000256" key="2">
    <source>
        <dbReference type="ARBA" id="ARBA00022525"/>
    </source>
</evidence>
<evidence type="ECO:0000313" key="7">
    <source>
        <dbReference type="Proteomes" id="UP000008672"/>
    </source>
</evidence>
<dbReference type="EMBL" id="AFYH01135139">
    <property type="status" value="NOT_ANNOTATED_CDS"/>
    <property type="molecule type" value="Genomic_DNA"/>
</dbReference>
<dbReference type="eggNOG" id="KOG2579">
    <property type="taxonomic scope" value="Eukaryota"/>
</dbReference>
<reference evidence="6" key="2">
    <citation type="submission" date="2025-08" db="UniProtKB">
        <authorList>
            <consortium name="Ensembl"/>
        </authorList>
    </citation>
    <scope>IDENTIFICATION</scope>
</reference>
<keyword evidence="4" id="KW-0325">Glycoprotein</keyword>
<dbReference type="OMA" id="QGSCAKE"/>
<keyword evidence="7" id="KW-1185">Reference proteome</keyword>
<dbReference type="InterPro" id="IPR014716">
    <property type="entry name" value="Fibrinogen_a/b/g_C_1"/>
</dbReference>
<dbReference type="GO" id="GO:0001889">
    <property type="term" value="P:liver development"/>
    <property type="evidence" value="ECO:0007669"/>
    <property type="project" value="Ensembl"/>
</dbReference>
<dbReference type="GO" id="GO:0005201">
    <property type="term" value="F:extracellular matrix structural constituent"/>
    <property type="evidence" value="ECO:0007669"/>
    <property type="project" value="TreeGrafter"/>
</dbReference>
<reference evidence="6" key="3">
    <citation type="submission" date="2025-09" db="UniProtKB">
        <authorList>
            <consortium name="Ensembl"/>
        </authorList>
    </citation>
    <scope>IDENTIFICATION</scope>
</reference>
<dbReference type="FunFam" id="3.90.215.10:FF:000001">
    <property type="entry name" value="Tenascin isoform 1"/>
    <property type="match status" value="1"/>
</dbReference>
<dbReference type="EMBL" id="AFYH01135140">
    <property type="status" value="NOT_ANNOTATED_CDS"/>
    <property type="molecule type" value="Genomic_DNA"/>
</dbReference>
<dbReference type="PANTHER" id="PTHR47221">
    <property type="entry name" value="FIBRINOGEN ALPHA CHAIN"/>
    <property type="match status" value="1"/>
</dbReference>
<feature type="domain" description="Fibrinogen C-terminal" evidence="5">
    <location>
        <begin position="60"/>
        <end position="296"/>
    </location>
</feature>
<dbReference type="InParanoid" id="H3ADR9"/>
<dbReference type="EMBL" id="AFYH01135141">
    <property type="status" value="NOT_ANNOTATED_CDS"/>
    <property type="molecule type" value="Genomic_DNA"/>
</dbReference>
<dbReference type="GO" id="GO:0034116">
    <property type="term" value="P:positive regulation of heterotypic cell-cell adhesion"/>
    <property type="evidence" value="ECO:0007669"/>
    <property type="project" value="TreeGrafter"/>
</dbReference>
<dbReference type="Ensembl" id="ENSLACT00000007856.1">
    <property type="protein sequence ID" value="ENSLACP00000007790.1"/>
    <property type="gene ID" value="ENSLACG00000006900.1"/>
</dbReference>
<evidence type="ECO:0000313" key="6">
    <source>
        <dbReference type="Ensembl" id="ENSLACP00000007790.1"/>
    </source>
</evidence>
<evidence type="ECO:0000256" key="1">
    <source>
        <dbReference type="ARBA" id="ARBA00004613"/>
    </source>
</evidence>
<dbReference type="GO" id="GO:0072377">
    <property type="term" value="P:blood coagulation, common pathway"/>
    <property type="evidence" value="ECO:0007669"/>
    <property type="project" value="TreeGrafter"/>
</dbReference>
<dbReference type="Proteomes" id="UP000008672">
    <property type="component" value="Unassembled WGS sequence"/>
</dbReference>
<dbReference type="CDD" id="cd00087">
    <property type="entry name" value="FReD"/>
    <property type="match status" value="1"/>
</dbReference>
<dbReference type="GO" id="GO:0042730">
    <property type="term" value="P:fibrinolysis"/>
    <property type="evidence" value="ECO:0007669"/>
    <property type="project" value="TreeGrafter"/>
</dbReference>
<dbReference type="Bgee" id="ENSLACG00000006900">
    <property type="expression patterns" value="Expressed in chordate pharynx and 3 other cell types or tissues"/>
</dbReference>
<proteinExistence type="predicted"/>
<dbReference type="InterPro" id="IPR036056">
    <property type="entry name" value="Fibrinogen-like_C"/>
</dbReference>
<gene>
    <name evidence="6" type="primary">FGL1B</name>
</gene>
<accession>H3ADR9</accession>
<keyword evidence="2" id="KW-0964">Secreted</keyword>
<evidence type="ECO:0000256" key="4">
    <source>
        <dbReference type="ARBA" id="ARBA00023180"/>
    </source>
</evidence>
<dbReference type="GO" id="GO:0030674">
    <property type="term" value="F:protein-macromolecule adaptor activity"/>
    <property type="evidence" value="ECO:0007669"/>
    <property type="project" value="TreeGrafter"/>
</dbReference>
<dbReference type="InterPro" id="IPR037579">
    <property type="entry name" value="FIB_ANG-like"/>
</dbReference>
<dbReference type="Gene3D" id="3.90.215.10">
    <property type="entry name" value="Gamma Fibrinogen, chain A, domain 1"/>
    <property type="match status" value="1"/>
</dbReference>
<dbReference type="AlphaFoldDB" id="H3ADR9"/>
<protein>
    <submittedName>
        <fullName evidence="6">Fibrinogen like 1B</fullName>
    </submittedName>
</protein>
<keyword evidence="3" id="KW-1015">Disulfide bond</keyword>
<evidence type="ECO:0000256" key="3">
    <source>
        <dbReference type="ARBA" id="ARBA00023157"/>
    </source>
</evidence>
<dbReference type="GO" id="GO:0005577">
    <property type="term" value="C:fibrinogen complex"/>
    <property type="evidence" value="ECO:0007669"/>
    <property type="project" value="TreeGrafter"/>
</dbReference>
<name>H3ADR9_LATCH</name>
<dbReference type="HOGENOM" id="CLU_038628_1_3_1"/>
<dbReference type="GO" id="GO:0070527">
    <property type="term" value="P:platelet aggregation"/>
    <property type="evidence" value="ECO:0007669"/>
    <property type="project" value="TreeGrafter"/>
</dbReference>
<organism evidence="6 7">
    <name type="scientific">Latimeria chalumnae</name>
    <name type="common">Coelacanth</name>
    <dbReference type="NCBI Taxonomy" id="7897"/>
    <lineage>
        <taxon>Eukaryota</taxon>
        <taxon>Metazoa</taxon>
        <taxon>Chordata</taxon>
        <taxon>Craniata</taxon>
        <taxon>Vertebrata</taxon>
        <taxon>Euteleostomi</taxon>
        <taxon>Coelacanthiformes</taxon>
        <taxon>Coelacanthidae</taxon>
        <taxon>Latimeria</taxon>
    </lineage>
</organism>
<dbReference type="EMBL" id="AFYH01135142">
    <property type="status" value="NOT_ANNOTATED_CDS"/>
    <property type="molecule type" value="Genomic_DNA"/>
</dbReference>
<dbReference type="PANTHER" id="PTHR47221:SF5">
    <property type="entry name" value="FIBRINOGEN C-TERMINAL DOMAIN-CONTAINING PROTEIN"/>
    <property type="match status" value="1"/>
</dbReference>
<dbReference type="Pfam" id="PF00147">
    <property type="entry name" value="Fibrinogen_C"/>
    <property type="match status" value="1"/>
</dbReference>
<dbReference type="PROSITE" id="PS51406">
    <property type="entry name" value="FIBRINOGEN_C_2"/>
    <property type="match status" value="1"/>
</dbReference>
<evidence type="ECO:0000259" key="5">
    <source>
        <dbReference type="PROSITE" id="PS51406"/>
    </source>
</evidence>
<comment type="subcellular location">
    <subcellularLocation>
        <location evidence="1">Secreted</location>
    </subcellularLocation>
</comment>
<dbReference type="SUPFAM" id="SSF56496">
    <property type="entry name" value="Fibrinogen C-terminal domain-like"/>
    <property type="match status" value="1"/>
</dbReference>
<dbReference type="GeneTree" id="ENSGT00940000164070"/>
<dbReference type="SMART" id="SM00186">
    <property type="entry name" value="FBG"/>
    <property type="match status" value="1"/>
</dbReference>
<sequence>CKLEIAKLQQKLKILQNQLLLGEWQLKDLKEHKYYWVKSKETKFKNHEIEKDVYLPTTSGSLIVYDHDCSAVYNSGKTTSGYYRVRPKSIAEPFLVYCDMLDGGGWTVFQRRSNGKVNFNRGWNEYKSGFGLFQGKKDEYWLGNDYLHALLSNKNNLLKIDLMDWKGVKKHAFYEDFQIKDEKDNYGVEFGTYSGDAGDALSGGANFDMQWSASHQGMSFSTPDRDNDRFLGGNCATENNCGWWFNRTRCHAANLNGHYYKEGVYQGNYDNGIIWVTWQGFWYSLKYTAMKVRPPSFIDLLGSGDG</sequence>
<reference evidence="7" key="1">
    <citation type="submission" date="2011-08" db="EMBL/GenBank/DDBJ databases">
        <title>The draft genome of Latimeria chalumnae.</title>
        <authorList>
            <person name="Di Palma F."/>
            <person name="Alfoldi J."/>
            <person name="Johnson J."/>
            <person name="Berlin A."/>
            <person name="Gnerre S."/>
            <person name="Jaffe D."/>
            <person name="MacCallum I."/>
            <person name="Young S."/>
            <person name="Walker B.J."/>
            <person name="Lander E."/>
            <person name="Lindblad-Toh K."/>
        </authorList>
    </citation>
    <scope>NUCLEOTIDE SEQUENCE [LARGE SCALE GENOMIC DNA]</scope>
    <source>
        <strain evidence="7">Wild caught</strain>
    </source>
</reference>